<keyword evidence="6" id="KW-1185">Reference proteome</keyword>
<dbReference type="EMBL" id="VLKX01000003">
    <property type="protein sequence ID" value="TWI49474.1"/>
    <property type="molecule type" value="Genomic_DNA"/>
</dbReference>
<feature type="domain" description="Sortilin N-terminal" evidence="3">
    <location>
        <begin position="713"/>
        <end position="880"/>
    </location>
</feature>
<reference evidence="5" key="3">
    <citation type="submission" date="2019-07" db="EMBL/GenBank/DDBJ databases">
        <authorList>
            <person name="Whitman W."/>
            <person name="Huntemann M."/>
            <person name="Clum A."/>
            <person name="Pillay M."/>
            <person name="Palaniappan K."/>
            <person name="Varghese N."/>
            <person name="Mikhailova N."/>
            <person name="Stamatis D."/>
            <person name="Reddy T."/>
            <person name="Daum C."/>
            <person name="Shapiro N."/>
            <person name="Ivanova N."/>
            <person name="Kyrpides N."/>
            <person name="Woyke T."/>
        </authorList>
    </citation>
    <scope>NUCLEOTIDE SEQUENCE</scope>
    <source>
        <strain evidence="5">CGMCC 1.5380</strain>
    </source>
</reference>
<dbReference type="GO" id="GO:0010411">
    <property type="term" value="P:xyloglucan metabolic process"/>
    <property type="evidence" value="ECO:0007669"/>
    <property type="project" value="TreeGrafter"/>
</dbReference>
<evidence type="ECO:0000313" key="4">
    <source>
        <dbReference type="EMBL" id="RDI56974.1"/>
    </source>
</evidence>
<accession>A0A562PYK3</accession>
<protein>
    <submittedName>
        <fullName evidence="5">Sortilin (Neurotensin receptor 3)</fullName>
    </submittedName>
</protein>
<dbReference type="OrthoDB" id="9757809at2"/>
<dbReference type="AlphaFoldDB" id="A0A562PYK3"/>
<keyword evidence="5" id="KW-0675">Receptor</keyword>
<dbReference type="SUPFAM" id="SSF50939">
    <property type="entry name" value="Sialidases"/>
    <property type="match status" value="2"/>
</dbReference>
<reference evidence="5 7" key="1">
    <citation type="journal article" date="2015" name="Stand. Genomic Sci.">
        <title>Genomic Encyclopedia of Bacterial and Archaeal Type Strains, Phase III: the genomes of soil and plant-associated and newly described type strains.</title>
        <authorList>
            <person name="Whitman W.B."/>
            <person name="Woyke T."/>
            <person name="Klenk H.P."/>
            <person name="Zhou Y."/>
            <person name="Lilburn T.G."/>
            <person name="Beck B.J."/>
            <person name="De Vos P."/>
            <person name="Vandamme P."/>
            <person name="Eisen J.A."/>
            <person name="Garrity G."/>
            <person name="Hugenholtz P."/>
            <person name="Kyrpides N.C."/>
        </authorList>
    </citation>
    <scope>NUCLEOTIDE SEQUENCE [LARGE SCALE GENOMIC DNA]</scope>
    <source>
        <strain evidence="5 7">CGMCC 1.5380</strain>
    </source>
</reference>
<feature type="domain" description="Sortilin N-terminal" evidence="3">
    <location>
        <begin position="133"/>
        <end position="257"/>
    </location>
</feature>
<dbReference type="PANTHER" id="PTHR43739">
    <property type="entry name" value="XYLOGLUCANASE (EUROFUNG)"/>
    <property type="match status" value="1"/>
</dbReference>
<evidence type="ECO:0000256" key="2">
    <source>
        <dbReference type="SAM" id="SignalP"/>
    </source>
</evidence>
<evidence type="ECO:0000256" key="1">
    <source>
        <dbReference type="ARBA" id="ARBA00022737"/>
    </source>
</evidence>
<gene>
    <name evidence="4" type="ORF">DFR66_103158</name>
    <name evidence="5" type="ORF">IQ02_00871</name>
</gene>
<sequence>MKKRILLTAFIVQTVVSAQVSAEAVQNSLVAKKQLQEQSLFQSLNLQNVGPTVMSGRVVDVDVNPENPTEFYVGYASGGLWYSNNNGMSFVPVMDNAPTQNVGDIAIDWKNGTIWVGTGEVNSSRSSYAGIGILRSDDKGKTWKNLGLTDSHHISRIVINPTNPNEVVVGVVGHLYTKNEERGIYKTTDGGKTWNKTLFVNDQTGIIDVAVSPKNFKIQYAAAWTKDRKAWDFVGSGAASGIYKSEDAGATWKLYSAANSGFPNGEGVGRIGLAVYDDATVYAVLDNQYKRPLDSKKSTALPAAFALPGDEFLKLPNKSLNSILKNYGLTEKYRAENIKHWVENGYVQPNEAGKVVLASINSLADAEVIGAEVYKSTNGGTNWTKTNQNFIDDLFSSYGYYFAAISVDPSNSNKIYLSGVPVIKSDDGGKTFTSISEENVHSDHHVVWVNPAKPGHLINGNDGGLNISYDDGAHWFKGNSHGVSQFYAVNVDEQEPYNIYGGMQDNGVWVGPSNYIFSSEWLQTGKYPYESLMGGDGMQVQIDKRNPNIVFTGFQFGNYYRIDRATGKREYVSPKPKKDEKPFRFNWQTPILLSSHNQDILYMGSNFLHRSMNQGQTWTAISPDLTQGFKEGNVAYGTLASISESALQFGLLYTGSDDGLIHVSKDGGVNWTKISTNLPQNLWVTRVVASTHKKERVYATLNGYRNDDFTAYVYVSDDYGQNWTSIASNIPTSPVNAIAEDPTNENVLYLGTDNGLYVSLNRGKNWDDFSNGMPAVAVHDLVIQKKVKDLVVGTHGRSIYKVNVDAVSQLTDEVLAKNIHVLEPKKIKKSKEWGNSWSVWSKPTDPKAEIWFYSNSDAEVVVQIENPNKEVLLSQKFATKKGLNKYIYDLAVPKAIVEKALAKDKKLKWEPAKTGKYYLQPSVNKVSIQKGKDKEVVNFEVYDSK</sequence>
<dbReference type="InterPro" id="IPR036278">
    <property type="entry name" value="Sialidase_sf"/>
</dbReference>
<dbReference type="PANTHER" id="PTHR43739:SF5">
    <property type="entry name" value="EXO-ALPHA-SIALIDASE"/>
    <property type="match status" value="1"/>
</dbReference>
<dbReference type="Proteomes" id="UP000254518">
    <property type="component" value="Unassembled WGS sequence"/>
</dbReference>
<comment type="caution">
    <text evidence="5">The sequence shown here is derived from an EMBL/GenBank/DDBJ whole genome shotgun (WGS) entry which is preliminary data.</text>
</comment>
<name>A0A562PYK3_9FLAO</name>
<dbReference type="EMBL" id="QQBA01000003">
    <property type="protein sequence ID" value="RDI56974.1"/>
    <property type="molecule type" value="Genomic_DNA"/>
</dbReference>
<evidence type="ECO:0000259" key="3">
    <source>
        <dbReference type="Pfam" id="PF15902"/>
    </source>
</evidence>
<evidence type="ECO:0000313" key="5">
    <source>
        <dbReference type="EMBL" id="TWI49474.1"/>
    </source>
</evidence>
<evidence type="ECO:0000313" key="6">
    <source>
        <dbReference type="Proteomes" id="UP000254518"/>
    </source>
</evidence>
<keyword evidence="2" id="KW-0732">Signal</keyword>
<dbReference type="RefSeq" id="WP_114753599.1">
    <property type="nucleotide sequence ID" value="NZ_QQBA01000003.1"/>
</dbReference>
<feature type="signal peptide" evidence="2">
    <location>
        <begin position="1"/>
        <end position="18"/>
    </location>
</feature>
<proteinExistence type="predicted"/>
<organism evidence="5 7">
    <name type="scientific">Flavobacterium glaciei</name>
    <dbReference type="NCBI Taxonomy" id="386300"/>
    <lineage>
        <taxon>Bacteria</taxon>
        <taxon>Pseudomonadati</taxon>
        <taxon>Bacteroidota</taxon>
        <taxon>Flavobacteriia</taxon>
        <taxon>Flavobacteriales</taxon>
        <taxon>Flavobacteriaceae</taxon>
        <taxon>Flavobacterium</taxon>
    </lineage>
</organism>
<feature type="chain" id="PRO_5022937135" evidence="2">
    <location>
        <begin position="19"/>
        <end position="945"/>
    </location>
</feature>
<dbReference type="InterPro" id="IPR031778">
    <property type="entry name" value="Sortilin_N"/>
</dbReference>
<dbReference type="Gene3D" id="2.130.10.10">
    <property type="entry name" value="YVTN repeat-like/Quinoprotein amine dehydrogenase"/>
    <property type="match status" value="5"/>
</dbReference>
<dbReference type="InterPro" id="IPR015943">
    <property type="entry name" value="WD40/YVTN_repeat-like_dom_sf"/>
</dbReference>
<dbReference type="Pfam" id="PF15902">
    <property type="entry name" value="Sortilin-Vps10"/>
    <property type="match status" value="2"/>
</dbReference>
<evidence type="ECO:0000313" key="7">
    <source>
        <dbReference type="Proteomes" id="UP000321392"/>
    </source>
</evidence>
<reference evidence="4 6" key="2">
    <citation type="submission" date="2018-07" db="EMBL/GenBank/DDBJ databases">
        <title>Genomic Encyclopedia of Type Strains, Phase IV (KMG-IV): sequencing the most valuable type-strain genomes for metagenomic binning, comparative biology and taxonomic classification.</title>
        <authorList>
            <person name="Goeker M."/>
        </authorList>
    </citation>
    <scope>NUCLEOTIDE SEQUENCE [LARGE SCALE GENOMIC DNA]</scope>
    <source>
        <strain evidence="4 6">DSM 19728</strain>
    </source>
</reference>
<dbReference type="Proteomes" id="UP000321392">
    <property type="component" value="Unassembled WGS sequence"/>
</dbReference>
<keyword evidence="1" id="KW-0677">Repeat</keyword>
<dbReference type="InterPro" id="IPR052025">
    <property type="entry name" value="Xyloglucanase_GH74"/>
</dbReference>
<dbReference type="CDD" id="cd15482">
    <property type="entry name" value="Sialidase_non-viral"/>
    <property type="match status" value="2"/>
</dbReference>